<comment type="caution">
    <text evidence="2">The sequence shown here is derived from an EMBL/GenBank/DDBJ whole genome shotgun (WGS) entry which is preliminary data.</text>
</comment>
<dbReference type="InterPro" id="IPR052895">
    <property type="entry name" value="HetReg/Transcr_Mod"/>
</dbReference>
<dbReference type="OrthoDB" id="2157530at2759"/>
<dbReference type="InterPro" id="IPR010730">
    <property type="entry name" value="HET"/>
</dbReference>
<dbReference type="AlphaFoldDB" id="A0A9P8UUC0"/>
<dbReference type="PANTHER" id="PTHR24148">
    <property type="entry name" value="ANKYRIN REPEAT DOMAIN-CONTAINING PROTEIN 39 HOMOLOG-RELATED"/>
    <property type="match status" value="1"/>
</dbReference>
<proteinExistence type="predicted"/>
<protein>
    <submittedName>
        <fullName evidence="2">Heterokaryon incompatibility protein-domain-containing protein</fullName>
    </submittedName>
</protein>
<evidence type="ECO:0000313" key="3">
    <source>
        <dbReference type="Proteomes" id="UP000758603"/>
    </source>
</evidence>
<dbReference type="PANTHER" id="PTHR24148:SF64">
    <property type="entry name" value="HETEROKARYON INCOMPATIBILITY DOMAIN-CONTAINING PROTEIN"/>
    <property type="match status" value="1"/>
</dbReference>
<dbReference type="GeneID" id="70126365"/>
<dbReference type="Pfam" id="PF06985">
    <property type="entry name" value="HET"/>
    <property type="match status" value="1"/>
</dbReference>
<dbReference type="RefSeq" id="XP_045962389.1">
    <property type="nucleotide sequence ID" value="XM_046097473.1"/>
</dbReference>
<dbReference type="EMBL" id="JAGPXC010000002">
    <property type="protein sequence ID" value="KAH6658155.1"/>
    <property type="molecule type" value="Genomic_DNA"/>
</dbReference>
<gene>
    <name evidence="2" type="ORF">BKA67DRAFT_512424</name>
</gene>
<evidence type="ECO:0000259" key="1">
    <source>
        <dbReference type="Pfam" id="PF06985"/>
    </source>
</evidence>
<name>A0A9P8UUC0_9PEZI</name>
<dbReference type="Proteomes" id="UP000758603">
    <property type="component" value="Unassembled WGS sequence"/>
</dbReference>
<accession>A0A9P8UUC0</accession>
<keyword evidence="3" id="KW-1185">Reference proteome</keyword>
<sequence length="543" mass="62806">MEAKTTPTKHCYEYEPLPDGLFARYLYLHPANTDTDPLICTMFTAHLDEIPDFEAISYVWGIAFKIHTISCDGKTIPITFNLRDALSQVRLKNKPRTLWVDSICINQADPQEQSHQVSLMGGIYKKSTRTLICLRSSDHVHASIVANLVIDIGYMIESVFKKANFCWGANSFPFPDEEDLLLFHRGWKSFGVLLQQPWFKRGWVVQEAALNEDTLLLWADASIKWLELLRTYTWYVRRALELPNIQQLWLSDLHLQGFYLHRYDEAITFRGDSDVGPYSFLEILNHARWLDVTDHRDRIYAFLGLPKSDKLRPILQPNYELTYSHVYQSFACEYLKVSKDLDILHFNTLQVRAVIIDTVKLAAMGYDKNSTTPKDITLLWKSISTSSIIPPYPCTPLLVFVDIFRCGIYRGRLKEWRTLESAYIRFLQQELLQGDALYEDAKLFHEKRMEDVHNKSFVVTARGYYGLAPDIVEVDDVCCIIFGTRSPFILRRLNRAGCYKLVGSVLLLSEKLDHNGRPGALGRDEDCQEWTEWGLEEEDISLC</sequence>
<feature type="domain" description="Heterokaryon incompatibility" evidence="1">
    <location>
        <begin position="53"/>
        <end position="207"/>
    </location>
</feature>
<evidence type="ECO:0000313" key="2">
    <source>
        <dbReference type="EMBL" id="KAH6658155.1"/>
    </source>
</evidence>
<organism evidence="2 3">
    <name type="scientific">Truncatella angustata</name>
    <dbReference type="NCBI Taxonomy" id="152316"/>
    <lineage>
        <taxon>Eukaryota</taxon>
        <taxon>Fungi</taxon>
        <taxon>Dikarya</taxon>
        <taxon>Ascomycota</taxon>
        <taxon>Pezizomycotina</taxon>
        <taxon>Sordariomycetes</taxon>
        <taxon>Xylariomycetidae</taxon>
        <taxon>Amphisphaeriales</taxon>
        <taxon>Sporocadaceae</taxon>
        <taxon>Truncatella</taxon>
    </lineage>
</organism>
<reference evidence="2" key="1">
    <citation type="journal article" date="2021" name="Nat. Commun.">
        <title>Genetic determinants of endophytism in the Arabidopsis root mycobiome.</title>
        <authorList>
            <person name="Mesny F."/>
            <person name="Miyauchi S."/>
            <person name="Thiergart T."/>
            <person name="Pickel B."/>
            <person name="Atanasova L."/>
            <person name="Karlsson M."/>
            <person name="Huettel B."/>
            <person name="Barry K.W."/>
            <person name="Haridas S."/>
            <person name="Chen C."/>
            <person name="Bauer D."/>
            <person name="Andreopoulos W."/>
            <person name="Pangilinan J."/>
            <person name="LaButti K."/>
            <person name="Riley R."/>
            <person name="Lipzen A."/>
            <person name="Clum A."/>
            <person name="Drula E."/>
            <person name="Henrissat B."/>
            <person name="Kohler A."/>
            <person name="Grigoriev I.V."/>
            <person name="Martin F.M."/>
            <person name="Hacquard S."/>
        </authorList>
    </citation>
    <scope>NUCLEOTIDE SEQUENCE</scope>
    <source>
        <strain evidence="2">MPI-SDFR-AT-0073</strain>
    </source>
</reference>